<dbReference type="Proteomes" id="UP000563524">
    <property type="component" value="Unassembled WGS sequence"/>
</dbReference>
<evidence type="ECO:0000313" key="1">
    <source>
        <dbReference type="EMBL" id="MBB4660260.1"/>
    </source>
</evidence>
<reference evidence="1 2" key="1">
    <citation type="submission" date="2020-08" db="EMBL/GenBank/DDBJ databases">
        <title>Genomic Encyclopedia of Type Strains, Phase IV (KMG-IV): sequencing the most valuable type-strain genomes for metagenomic binning, comparative biology and taxonomic classification.</title>
        <authorList>
            <person name="Goeker M."/>
        </authorList>
    </citation>
    <scope>NUCLEOTIDE SEQUENCE [LARGE SCALE GENOMIC DNA]</scope>
    <source>
        <strain evidence="1 2">DSM 102850</strain>
    </source>
</reference>
<comment type="caution">
    <text evidence="1">The sequence shown here is derived from an EMBL/GenBank/DDBJ whole genome shotgun (WGS) entry which is preliminary data.</text>
</comment>
<dbReference type="AlphaFoldDB" id="A0A840I8H8"/>
<keyword evidence="2" id="KW-1185">Reference proteome</keyword>
<proteinExistence type="predicted"/>
<protein>
    <submittedName>
        <fullName evidence="1">Uncharacterized protein</fullName>
    </submittedName>
</protein>
<dbReference type="EMBL" id="JACHOB010000007">
    <property type="protein sequence ID" value="MBB4660260.1"/>
    <property type="molecule type" value="Genomic_DNA"/>
</dbReference>
<name>A0A840I8H8_9PROT</name>
<organism evidence="1 2">
    <name type="scientific">Parvularcula dongshanensis</name>
    <dbReference type="NCBI Taxonomy" id="1173995"/>
    <lineage>
        <taxon>Bacteria</taxon>
        <taxon>Pseudomonadati</taxon>
        <taxon>Pseudomonadota</taxon>
        <taxon>Alphaproteobacteria</taxon>
        <taxon>Parvularculales</taxon>
        <taxon>Parvularculaceae</taxon>
        <taxon>Parvularcula</taxon>
    </lineage>
</organism>
<gene>
    <name evidence="1" type="ORF">GGQ59_002810</name>
</gene>
<accession>A0A840I8H8</accession>
<evidence type="ECO:0000313" key="2">
    <source>
        <dbReference type="Proteomes" id="UP000563524"/>
    </source>
</evidence>
<sequence>MFHSRKLAFTDLLAGILLVVNGAKGLSAVHLSRNLDLQFKTAFVLAHWSARP</sequence>